<dbReference type="STRING" id="1285928.SAMN04487894_103291"/>
<sequence length="137" mass="15453">MKKEEIPQDNGALGKIAKEVTYVVDENGNYSTGQSTGWDVKTEALNVAWHDVEAKIEAAKQQVLSGGASPILYFMEKKIMDLNILASYTGYWKWTIKKHLKPSGFQKLPADKLKKYAALFEVSVEELKNPFNTVNRE</sequence>
<organism evidence="1 2">
    <name type="scientific">Niabella drilacis (strain DSM 25811 / CCM 8410 / CCUG 62505 / LMG 26954 / E90)</name>
    <dbReference type="NCBI Taxonomy" id="1285928"/>
    <lineage>
        <taxon>Bacteria</taxon>
        <taxon>Pseudomonadati</taxon>
        <taxon>Bacteroidota</taxon>
        <taxon>Chitinophagia</taxon>
        <taxon>Chitinophagales</taxon>
        <taxon>Chitinophagaceae</taxon>
        <taxon>Niabella</taxon>
    </lineage>
</organism>
<keyword evidence="2" id="KW-1185">Reference proteome</keyword>
<gene>
    <name evidence="1" type="ORF">SAMN04487894_103291</name>
</gene>
<evidence type="ECO:0000313" key="2">
    <source>
        <dbReference type="Proteomes" id="UP000198757"/>
    </source>
</evidence>
<dbReference type="OrthoDB" id="9180239at2"/>
<name>A0A1G6NJ21_NIADE</name>
<dbReference type="AlphaFoldDB" id="A0A1G6NJ21"/>
<accession>A0A1G6NJ21</accession>
<evidence type="ECO:0000313" key="1">
    <source>
        <dbReference type="EMBL" id="SDC67778.1"/>
    </source>
</evidence>
<dbReference type="Proteomes" id="UP000198757">
    <property type="component" value="Unassembled WGS sequence"/>
</dbReference>
<proteinExistence type="predicted"/>
<reference evidence="2" key="1">
    <citation type="submission" date="2016-10" db="EMBL/GenBank/DDBJ databases">
        <authorList>
            <person name="Varghese N."/>
            <person name="Submissions S."/>
        </authorList>
    </citation>
    <scope>NUCLEOTIDE SEQUENCE [LARGE SCALE GENOMIC DNA]</scope>
    <source>
        <strain evidence="2">DSM 25811 / CCM 8410 / LMG 26954 / E90</strain>
    </source>
</reference>
<dbReference type="RefSeq" id="WP_090389458.1">
    <property type="nucleotide sequence ID" value="NZ_FMZO01000003.1"/>
</dbReference>
<evidence type="ECO:0008006" key="3">
    <source>
        <dbReference type="Google" id="ProtNLM"/>
    </source>
</evidence>
<protein>
    <recommendedName>
        <fullName evidence="3">HTH cro/C1-type domain-containing protein</fullName>
    </recommendedName>
</protein>
<dbReference type="EMBL" id="FMZO01000003">
    <property type="protein sequence ID" value="SDC67778.1"/>
    <property type="molecule type" value="Genomic_DNA"/>
</dbReference>